<dbReference type="AlphaFoldDB" id="A0A563W0B6"/>
<gene>
    <name evidence="2" type="ORF">H1P_5540001</name>
</gene>
<accession>A0A563W0B6</accession>
<sequence>MRGAWDNKTYEEIAETEGYSSSYLSKDIGNKFWNNLSTALQEKVSKKNFKGALQRKWCKHTQVNLIQYQTQISESLTTKNLAFPEGSVALGSPFYVKRSRCESVCYETIVKPGSLIRIKGAKWMGKTSLVNRILEQGRNSDYKTIYLDFDSVERSIVQNLDKLLRWLCAMVSRQLKLANKVNDYWDTDILGSNDNCTVYFEEYILAEITKEIVLAVDNIDRLFAYEEVIEDFLGMLRSWHEKGKTYHCWSRLKLVLAHSTEVYIPLDINQSPFNAGVPILLEEFDDKQVKILANLYQLKWDKFEISQLMDLVGGHPYLVRLAMYHVKNQNIPLEKLLQNAVSETGIYSNSLRRLSNILNQSPELSSAFARVVQSDEPIALNSLQIYKLHSLNLVKYQQNLVSPRCKLYRNYFINQQYEY</sequence>
<dbReference type="Pfam" id="PF14516">
    <property type="entry name" value="AAA_35"/>
    <property type="match status" value="1"/>
</dbReference>
<evidence type="ECO:0000259" key="1">
    <source>
        <dbReference type="Pfam" id="PF26355"/>
    </source>
</evidence>
<evidence type="ECO:0000313" key="2">
    <source>
        <dbReference type="EMBL" id="VEP17131.1"/>
    </source>
</evidence>
<dbReference type="SUPFAM" id="SSF52540">
    <property type="entry name" value="P-loop containing nucleoside triphosphate hydrolases"/>
    <property type="match status" value="1"/>
</dbReference>
<dbReference type="EMBL" id="CAACVJ010000506">
    <property type="protein sequence ID" value="VEP17131.1"/>
    <property type="molecule type" value="Genomic_DNA"/>
</dbReference>
<protein>
    <recommendedName>
        <fullName evidence="1">vWA-MoxR associated protein N-terminal HTH domain-containing protein</fullName>
    </recommendedName>
</protein>
<reference evidence="2 3" key="1">
    <citation type="submission" date="2019-01" db="EMBL/GenBank/DDBJ databases">
        <authorList>
            <person name="Brito A."/>
        </authorList>
    </citation>
    <scope>NUCLEOTIDE SEQUENCE [LARGE SCALE GENOMIC DNA]</scope>
    <source>
        <strain evidence="2">1</strain>
    </source>
</reference>
<dbReference type="Proteomes" id="UP000320055">
    <property type="component" value="Unassembled WGS sequence"/>
</dbReference>
<dbReference type="InterPro" id="IPR027417">
    <property type="entry name" value="P-loop_NTPase"/>
</dbReference>
<dbReference type="Gene3D" id="3.40.50.300">
    <property type="entry name" value="P-loop containing nucleotide triphosphate hydrolases"/>
    <property type="match status" value="1"/>
</dbReference>
<dbReference type="Pfam" id="PF26355">
    <property type="entry name" value="HTH_VMAP-M9"/>
    <property type="match status" value="1"/>
</dbReference>
<proteinExistence type="predicted"/>
<name>A0A563W0B6_9CYAN</name>
<evidence type="ECO:0000313" key="3">
    <source>
        <dbReference type="Proteomes" id="UP000320055"/>
    </source>
</evidence>
<dbReference type="InterPro" id="IPR058651">
    <property type="entry name" value="HTH_VMAP-M9"/>
</dbReference>
<keyword evidence="3" id="KW-1185">Reference proteome</keyword>
<organism evidence="2 3">
    <name type="scientific">Hyella patelloides LEGE 07179</name>
    <dbReference type="NCBI Taxonomy" id="945734"/>
    <lineage>
        <taxon>Bacteria</taxon>
        <taxon>Bacillati</taxon>
        <taxon>Cyanobacteriota</taxon>
        <taxon>Cyanophyceae</taxon>
        <taxon>Pleurocapsales</taxon>
        <taxon>Hyellaceae</taxon>
        <taxon>Hyella</taxon>
    </lineage>
</organism>
<feature type="domain" description="vWA-MoxR associated protein N-terminal HTH" evidence="1">
    <location>
        <begin position="1"/>
        <end position="55"/>
    </location>
</feature>